<dbReference type="SUPFAM" id="SSF101386">
    <property type="entry name" value="all-alpha NTP pyrophosphatases"/>
    <property type="match status" value="2"/>
</dbReference>
<dbReference type="AlphaFoldDB" id="A0A235B292"/>
<dbReference type="InterPro" id="IPR048011">
    <property type="entry name" value="NTP-PPase_MazG-like_C"/>
</dbReference>
<keyword evidence="3" id="KW-0378">Hydrolase</keyword>
<evidence type="ECO:0000259" key="2">
    <source>
        <dbReference type="Pfam" id="PF03819"/>
    </source>
</evidence>
<dbReference type="GO" id="GO:0006950">
    <property type="term" value="P:response to stress"/>
    <property type="evidence" value="ECO:0007669"/>
    <property type="project" value="UniProtKB-ARBA"/>
</dbReference>
<dbReference type="GO" id="GO:0046076">
    <property type="term" value="P:dTTP catabolic process"/>
    <property type="evidence" value="ECO:0007669"/>
    <property type="project" value="TreeGrafter"/>
</dbReference>
<dbReference type="OrthoDB" id="9808939at2"/>
<dbReference type="InterPro" id="IPR011551">
    <property type="entry name" value="NTP_PyrPHydrolase_MazG"/>
</dbReference>
<dbReference type="Pfam" id="PF00590">
    <property type="entry name" value="TP_methylase"/>
    <property type="match status" value="1"/>
</dbReference>
<dbReference type="InterPro" id="IPR014777">
    <property type="entry name" value="4pyrrole_Mease_sub1"/>
</dbReference>
<name>A0A235B292_9BACL</name>
<dbReference type="PIRSF" id="PIRSF002845">
    <property type="entry name" value="Ttrprl_mtas_MazG"/>
    <property type="match status" value="1"/>
</dbReference>
<protein>
    <submittedName>
        <fullName evidence="3">Nucleoside triphosphate pyrophosphohydrolase</fullName>
    </submittedName>
</protein>
<dbReference type="Gene3D" id="1.10.287.1080">
    <property type="entry name" value="MazG-like"/>
    <property type="match status" value="2"/>
</dbReference>
<dbReference type="InterPro" id="IPR000878">
    <property type="entry name" value="4pyrrol_Mease"/>
</dbReference>
<reference evidence="3 4" key="1">
    <citation type="submission" date="2017-07" db="EMBL/GenBank/DDBJ databases">
        <title>The genome sequence of Paludifilum halophilum highlights mechanisms for microbial adaptation to high salt environemnts.</title>
        <authorList>
            <person name="Belbahri L."/>
        </authorList>
    </citation>
    <scope>NUCLEOTIDE SEQUENCE [LARGE SCALE GENOMIC DNA]</scope>
    <source>
        <strain evidence="3 4">DSM 102817</strain>
    </source>
</reference>
<sequence length="489" mass="55234">MTATITVVGLGPGREENLSLGTYRLLTGGSRIWMRTEKHPVVQWLKREGVDFETFDAFYEKHTDFPAVYREITDTLLAEAERGGDLIYAVPGHPSVAEETVRRLLVDAGERGIDVQIQGGGSFLDPLFASLGVDPIEGFLLLDGTGLDSAQIDPRYHLVIAQVYDRMVASEVKLSLMEVFPDDYPVTVMTAAGVPGQERTESLPLYELDREERFTDLSSVYVSPAKEDRLLRRRFETLKAIIARLRAPDGCPWDRKQTHNTLRPYLLEESYEFLEAVAEGDPEAMADELGDVLLQVLLHSQIGKEQGEFDISDVIGHLSDKLIRRHPHVFGEEVIKNAAEVAQKWEEVKQRERKRDSREADSLLDGVPSEFPALLRSHKLQKKAAKAGFDWENPDGARRKLQEELGELFAASREEREGEMGDLLFSAVNLARLFDVDPEQALLAACRKFTRRFRGVEESARKAGGQVQDFPLEQLDRWWEEAKREEAEG</sequence>
<feature type="domain" description="NTP pyrophosphohydrolase MazG-like" evidence="2">
    <location>
        <begin position="257"/>
        <end position="330"/>
    </location>
</feature>
<dbReference type="GO" id="GO:0046061">
    <property type="term" value="P:dATP catabolic process"/>
    <property type="evidence" value="ECO:0007669"/>
    <property type="project" value="TreeGrafter"/>
</dbReference>
<dbReference type="Pfam" id="PF03819">
    <property type="entry name" value="MazG"/>
    <property type="match status" value="2"/>
</dbReference>
<feature type="domain" description="NTP pyrophosphohydrolase MazG-like" evidence="2">
    <location>
        <begin position="398"/>
        <end position="452"/>
    </location>
</feature>
<dbReference type="EMBL" id="NOWF01000013">
    <property type="protein sequence ID" value="OYD06362.1"/>
    <property type="molecule type" value="Genomic_DNA"/>
</dbReference>
<dbReference type="SUPFAM" id="SSF53790">
    <property type="entry name" value="Tetrapyrrole methylase"/>
    <property type="match status" value="1"/>
</dbReference>
<dbReference type="GO" id="GO:0046052">
    <property type="term" value="P:UTP catabolic process"/>
    <property type="evidence" value="ECO:0007669"/>
    <property type="project" value="TreeGrafter"/>
</dbReference>
<keyword evidence="4" id="KW-1185">Reference proteome</keyword>
<dbReference type="InterPro" id="IPR004518">
    <property type="entry name" value="MazG-like_dom"/>
</dbReference>
<comment type="caution">
    <text evidence="3">The sequence shown here is derived from an EMBL/GenBank/DDBJ whole genome shotgun (WGS) entry which is preliminary data.</text>
</comment>
<dbReference type="GO" id="GO:0046047">
    <property type="term" value="P:TTP catabolic process"/>
    <property type="evidence" value="ECO:0007669"/>
    <property type="project" value="TreeGrafter"/>
</dbReference>
<dbReference type="InterPro" id="IPR035013">
    <property type="entry name" value="YabN_N"/>
</dbReference>
<dbReference type="FunFam" id="1.10.287.1080:FF:000001">
    <property type="entry name" value="Nucleoside triphosphate pyrophosphohydrolase"/>
    <property type="match status" value="1"/>
</dbReference>
<dbReference type="PANTHER" id="PTHR30522:SF0">
    <property type="entry name" value="NUCLEOSIDE TRIPHOSPHATE PYROPHOSPHOHYDROLASE"/>
    <property type="match status" value="1"/>
</dbReference>
<dbReference type="InterPro" id="IPR048015">
    <property type="entry name" value="NTP-PPase_MazG-like_N"/>
</dbReference>
<dbReference type="InterPro" id="IPR035996">
    <property type="entry name" value="4pyrrol_Methylase_sf"/>
</dbReference>
<dbReference type="CDD" id="cd11529">
    <property type="entry name" value="NTP-PPase_MazG_Cterm"/>
    <property type="match status" value="1"/>
</dbReference>
<gene>
    <name evidence="3" type="ORF">CHM34_16760</name>
</gene>
<dbReference type="RefSeq" id="WP_094265763.1">
    <property type="nucleotide sequence ID" value="NZ_NOWF01000013.1"/>
</dbReference>
<feature type="domain" description="Tetrapyrrole methylase" evidence="1">
    <location>
        <begin position="4"/>
        <end position="208"/>
    </location>
</feature>
<dbReference type="GO" id="GO:0008168">
    <property type="term" value="F:methyltransferase activity"/>
    <property type="evidence" value="ECO:0007669"/>
    <property type="project" value="InterPro"/>
</dbReference>
<evidence type="ECO:0000313" key="3">
    <source>
        <dbReference type="EMBL" id="OYD06362.1"/>
    </source>
</evidence>
<organism evidence="3 4">
    <name type="scientific">Paludifilum halophilum</name>
    <dbReference type="NCBI Taxonomy" id="1642702"/>
    <lineage>
        <taxon>Bacteria</taxon>
        <taxon>Bacillati</taxon>
        <taxon>Bacillota</taxon>
        <taxon>Bacilli</taxon>
        <taxon>Bacillales</taxon>
        <taxon>Thermoactinomycetaceae</taxon>
        <taxon>Paludifilum</taxon>
    </lineage>
</organism>
<dbReference type="GO" id="GO:0046081">
    <property type="term" value="P:dUTP catabolic process"/>
    <property type="evidence" value="ECO:0007669"/>
    <property type="project" value="TreeGrafter"/>
</dbReference>
<dbReference type="Gene3D" id="3.40.1010.10">
    <property type="entry name" value="Cobalt-precorrin-4 Transmethylase, Domain 1"/>
    <property type="match status" value="1"/>
</dbReference>
<dbReference type="GO" id="GO:0006203">
    <property type="term" value="P:dGTP catabolic process"/>
    <property type="evidence" value="ECO:0007669"/>
    <property type="project" value="TreeGrafter"/>
</dbReference>
<dbReference type="NCBIfam" id="NF007113">
    <property type="entry name" value="PRK09562.1"/>
    <property type="match status" value="1"/>
</dbReference>
<evidence type="ECO:0000313" key="4">
    <source>
        <dbReference type="Proteomes" id="UP000215459"/>
    </source>
</evidence>
<dbReference type="CDD" id="cd11723">
    <property type="entry name" value="YabN_N_like"/>
    <property type="match status" value="1"/>
</dbReference>
<dbReference type="PANTHER" id="PTHR30522">
    <property type="entry name" value="NUCLEOSIDE TRIPHOSPHATE PYROPHOSPHOHYDROLASE"/>
    <property type="match status" value="1"/>
</dbReference>
<dbReference type="Proteomes" id="UP000215459">
    <property type="component" value="Unassembled WGS sequence"/>
</dbReference>
<dbReference type="InterPro" id="IPR024180">
    <property type="entry name" value="Tetrapyrrole_Mease/MazG_pred"/>
</dbReference>
<evidence type="ECO:0000259" key="1">
    <source>
        <dbReference type="Pfam" id="PF00590"/>
    </source>
</evidence>
<dbReference type="CDD" id="cd11528">
    <property type="entry name" value="NTP-PPase_MazG_Nterm"/>
    <property type="match status" value="1"/>
</dbReference>
<proteinExistence type="predicted"/>
<dbReference type="NCBIfam" id="TIGR00444">
    <property type="entry name" value="mazG"/>
    <property type="match status" value="1"/>
</dbReference>
<dbReference type="GO" id="GO:0047429">
    <property type="term" value="F:nucleoside triphosphate diphosphatase activity"/>
    <property type="evidence" value="ECO:0007669"/>
    <property type="project" value="InterPro"/>
</dbReference>
<accession>A0A235B292</accession>